<dbReference type="Pfam" id="PF11198">
    <property type="entry name" value="DUF2857"/>
    <property type="match status" value="1"/>
</dbReference>
<name>A0A944D5G6_DENI1</name>
<dbReference type="InterPro" id="IPR021364">
    <property type="entry name" value="DUF2857"/>
</dbReference>
<evidence type="ECO:0000313" key="2">
    <source>
        <dbReference type="Proteomes" id="UP000694660"/>
    </source>
</evidence>
<keyword evidence="2" id="KW-1185">Reference proteome</keyword>
<gene>
    <name evidence="1" type="ORF">I8J34_03420</name>
</gene>
<dbReference type="AlphaFoldDB" id="A0A944D5G6"/>
<dbReference type="Proteomes" id="UP000694660">
    <property type="component" value="Unassembled WGS sequence"/>
</dbReference>
<dbReference type="EMBL" id="JAEKFT010000003">
    <property type="protein sequence ID" value="MBT0960215.1"/>
    <property type="molecule type" value="Genomic_DNA"/>
</dbReference>
<dbReference type="RefSeq" id="WP_214359969.1">
    <property type="nucleotide sequence ID" value="NZ_JAEKFT010000003.1"/>
</dbReference>
<proteinExistence type="predicted"/>
<accession>A0A944D5G6</accession>
<evidence type="ECO:0000313" key="1">
    <source>
        <dbReference type="EMBL" id="MBT0960215.1"/>
    </source>
</evidence>
<sequence>MFPINDPVLRLAILGYLIRCIDAGEFQTLVEAGFAPGQLEVLRQRPASDLSHMIDMGLPIKVHIDPAQLQAVAERFDATLRHVTLMDYFLLNGACPDLVATLWRRSSAEIRERLALILDAQSRRSRTNARPTEADCERIRVAWPAIAGGYENTVERLFAIHHQEVAHLRIDDVCRVIDEAYGSFHVVPDAGGNGHPSPPMQARQ</sequence>
<protein>
    <submittedName>
        <fullName evidence="1">DUF2857 family protein</fullName>
    </submittedName>
</protein>
<comment type="caution">
    <text evidence="1">The sequence shown here is derived from an EMBL/GenBank/DDBJ whole genome shotgun (WGS) entry which is preliminary data.</text>
</comment>
<reference evidence="2" key="1">
    <citation type="journal article" date="2022" name="ISME J.">
        <title>Genetic and phylogenetic analysis of dissimilatory iodate-reducing bacteria identifies potential niches across the world's oceans.</title>
        <authorList>
            <person name="Reyes-Umana V."/>
            <person name="Henning Z."/>
            <person name="Lee K."/>
            <person name="Barnum T.P."/>
            <person name="Coates J.D."/>
        </authorList>
    </citation>
    <scope>NUCLEOTIDE SEQUENCE [LARGE SCALE GENOMIC DNA]</scope>
    <source>
        <strain evidence="2">IR12</strain>
    </source>
</reference>
<organism evidence="1 2">
    <name type="scientific">Denitromonas iodatirespirans</name>
    <dbReference type="NCBI Taxonomy" id="2795389"/>
    <lineage>
        <taxon>Bacteria</taxon>
        <taxon>Pseudomonadati</taxon>
        <taxon>Pseudomonadota</taxon>
        <taxon>Betaproteobacteria</taxon>
        <taxon>Rhodocyclales</taxon>
        <taxon>Zoogloeaceae</taxon>
        <taxon>Denitromonas</taxon>
    </lineage>
</organism>